<dbReference type="EMBL" id="JBHZOL010000004">
    <property type="protein sequence ID" value="MFE4104756.1"/>
    <property type="molecule type" value="Genomic_DNA"/>
</dbReference>
<comment type="similarity">
    <text evidence="1">Belongs to the bactofilin family.</text>
</comment>
<dbReference type="PANTHER" id="PTHR35024:SF4">
    <property type="entry name" value="POLYMER-FORMING CYTOSKELETAL PROTEIN"/>
    <property type="match status" value="1"/>
</dbReference>
<accession>A0ABW6I9C9</accession>
<dbReference type="Proteomes" id="UP001600165">
    <property type="component" value="Unassembled WGS sequence"/>
</dbReference>
<evidence type="ECO:0000313" key="2">
    <source>
        <dbReference type="EMBL" id="MFE4104756.1"/>
    </source>
</evidence>
<proteinExistence type="inferred from homology"/>
<keyword evidence="3" id="KW-1185">Reference proteome</keyword>
<protein>
    <submittedName>
        <fullName evidence="2">Polymer-forming cytoskeletal protein</fullName>
    </submittedName>
</protein>
<name>A0ABW6I9C9_9CYAN</name>
<gene>
    <name evidence="2" type="ORF">ACFVKH_00610</name>
</gene>
<dbReference type="PANTHER" id="PTHR35024">
    <property type="entry name" value="HYPOTHETICAL CYTOSOLIC PROTEIN"/>
    <property type="match status" value="1"/>
</dbReference>
<sequence length="145" mass="14872">MFGRRQNPSASFTYVGVGSHFQGDLRVDGNLRLDGAVYGDVLVKGDVEIAADGAVEGSELSGHNIVIHGQVKARVVATGKLSLSRSAHVEGDITATALDMEAGAFYVGHIATAQPQALPGTQPSLSLAGSSVVSPNGLGSENSHF</sequence>
<dbReference type="InterPro" id="IPR007607">
    <property type="entry name" value="BacA/B"/>
</dbReference>
<organism evidence="2 3">
    <name type="scientific">Almyronema epifaneia S1</name>
    <dbReference type="NCBI Taxonomy" id="2991925"/>
    <lineage>
        <taxon>Bacteria</taxon>
        <taxon>Bacillati</taxon>
        <taxon>Cyanobacteriota</taxon>
        <taxon>Cyanophyceae</taxon>
        <taxon>Nodosilineales</taxon>
        <taxon>Nodosilineaceae</taxon>
        <taxon>Almyronema</taxon>
        <taxon>Almyronema epifaneia</taxon>
    </lineage>
</organism>
<evidence type="ECO:0000313" key="3">
    <source>
        <dbReference type="Proteomes" id="UP001600165"/>
    </source>
</evidence>
<evidence type="ECO:0000256" key="1">
    <source>
        <dbReference type="ARBA" id="ARBA00044755"/>
    </source>
</evidence>
<comment type="caution">
    <text evidence="2">The sequence shown here is derived from an EMBL/GenBank/DDBJ whole genome shotgun (WGS) entry which is preliminary data.</text>
</comment>
<dbReference type="Pfam" id="PF04519">
    <property type="entry name" value="Bactofilin"/>
    <property type="match status" value="1"/>
</dbReference>
<reference evidence="2 3" key="1">
    <citation type="submission" date="2024-10" db="EMBL/GenBank/DDBJ databases">
        <authorList>
            <person name="Ratan Roy A."/>
            <person name="Morales Sandoval P.H."/>
            <person name="De Los Santos Villalobos S."/>
            <person name="Chakraborty S."/>
            <person name="Mukherjee J."/>
        </authorList>
    </citation>
    <scope>NUCLEOTIDE SEQUENCE [LARGE SCALE GENOMIC DNA]</scope>
    <source>
        <strain evidence="2 3">S1</strain>
    </source>
</reference>
<dbReference type="RefSeq" id="WP_377960344.1">
    <property type="nucleotide sequence ID" value="NZ_JBHZOL010000004.1"/>
</dbReference>